<keyword evidence="2" id="KW-1185">Reference proteome</keyword>
<dbReference type="EMBL" id="JAMBOP010000012">
    <property type="protein sequence ID" value="MCM3736447.1"/>
    <property type="molecule type" value="Genomic_DNA"/>
</dbReference>
<dbReference type="Proteomes" id="UP001202289">
    <property type="component" value="Unassembled WGS sequence"/>
</dbReference>
<organism evidence="1 2">
    <name type="scientific">Bacillus cytotoxicus</name>
    <dbReference type="NCBI Taxonomy" id="580165"/>
    <lineage>
        <taxon>Bacteria</taxon>
        <taxon>Bacillati</taxon>
        <taxon>Bacillota</taxon>
        <taxon>Bacilli</taxon>
        <taxon>Bacillales</taxon>
        <taxon>Bacillaceae</taxon>
        <taxon>Bacillus</taxon>
        <taxon>Bacillus cereus group</taxon>
    </lineage>
</organism>
<evidence type="ECO:0000313" key="2">
    <source>
        <dbReference type="Proteomes" id="UP001202289"/>
    </source>
</evidence>
<protein>
    <submittedName>
        <fullName evidence="1">DUF3168 domain-containing protein</fullName>
    </submittedName>
</protein>
<comment type="caution">
    <text evidence="1">The sequence shown here is derived from an EMBL/GenBank/DDBJ whole genome shotgun (WGS) entry which is preliminary data.</text>
</comment>
<reference evidence="1" key="1">
    <citation type="submission" date="2022-05" db="EMBL/GenBank/DDBJ databases">
        <title>Comparative Genomics of Spacecraft Associated Microbes.</title>
        <authorList>
            <person name="Tran M.T."/>
            <person name="Wright A."/>
            <person name="Seuylemezian A."/>
            <person name="Eisen J."/>
            <person name="Coil D."/>
        </authorList>
    </citation>
    <scope>NUCLEOTIDE SEQUENCE</scope>
    <source>
        <strain evidence="1">FAIRING 10M-2.2</strain>
    </source>
</reference>
<accession>A0ACC6A6C1</accession>
<sequence>MKNLRPEIVQALENEPTLISLLGGKRIYYRKGNNAEEFPRITFFELNNAPDSFADDQETSSEISFQIDIWSKNSTSAIHTKVDEIMKSIGFTRYAIADLYEDDTSIFHYAMRFRKVIEEVF</sequence>
<name>A0ACC6A6C1_9BACI</name>
<proteinExistence type="predicted"/>
<evidence type="ECO:0000313" key="1">
    <source>
        <dbReference type="EMBL" id="MCM3736447.1"/>
    </source>
</evidence>
<gene>
    <name evidence="1" type="ORF">M3215_11585</name>
</gene>